<dbReference type="Proteomes" id="UP001057402">
    <property type="component" value="Chromosome 3"/>
</dbReference>
<evidence type="ECO:0000313" key="1">
    <source>
        <dbReference type="EMBL" id="KAI4380759.1"/>
    </source>
</evidence>
<protein>
    <submittedName>
        <fullName evidence="1">Uncharacterized protein</fullName>
    </submittedName>
</protein>
<comment type="caution">
    <text evidence="1">The sequence shown here is derived from an EMBL/GenBank/DDBJ whole genome shotgun (WGS) entry which is preliminary data.</text>
</comment>
<gene>
    <name evidence="1" type="ORF">MLD38_006912</name>
</gene>
<accession>A0ACB9RPF9</accession>
<evidence type="ECO:0000313" key="2">
    <source>
        <dbReference type="Proteomes" id="UP001057402"/>
    </source>
</evidence>
<organism evidence="1 2">
    <name type="scientific">Melastoma candidum</name>
    <dbReference type="NCBI Taxonomy" id="119954"/>
    <lineage>
        <taxon>Eukaryota</taxon>
        <taxon>Viridiplantae</taxon>
        <taxon>Streptophyta</taxon>
        <taxon>Embryophyta</taxon>
        <taxon>Tracheophyta</taxon>
        <taxon>Spermatophyta</taxon>
        <taxon>Magnoliopsida</taxon>
        <taxon>eudicotyledons</taxon>
        <taxon>Gunneridae</taxon>
        <taxon>Pentapetalae</taxon>
        <taxon>rosids</taxon>
        <taxon>malvids</taxon>
        <taxon>Myrtales</taxon>
        <taxon>Melastomataceae</taxon>
        <taxon>Melastomatoideae</taxon>
        <taxon>Melastomateae</taxon>
        <taxon>Melastoma</taxon>
    </lineage>
</organism>
<proteinExistence type="predicted"/>
<reference evidence="2" key="1">
    <citation type="journal article" date="2023" name="Front. Plant Sci.">
        <title>Chromosomal-level genome assembly of Melastoma candidum provides insights into trichome evolution.</title>
        <authorList>
            <person name="Zhong Y."/>
            <person name="Wu W."/>
            <person name="Sun C."/>
            <person name="Zou P."/>
            <person name="Liu Y."/>
            <person name="Dai S."/>
            <person name="Zhou R."/>
        </authorList>
    </citation>
    <scope>NUCLEOTIDE SEQUENCE [LARGE SCALE GENOMIC DNA]</scope>
</reference>
<dbReference type="EMBL" id="CM042882">
    <property type="protein sequence ID" value="KAI4380759.1"/>
    <property type="molecule type" value="Genomic_DNA"/>
</dbReference>
<sequence>MSASAYNMFFIFSPNQIPIFDGENFDNWSSQMETNCLLQDLWKLVEEGYEEVPDGDNTSAEGVINPTEVEQKAYKENVMKNVMAPWILQQSVSKTIYPRIFGRKKLNEVWEVLKKEFKGLQKVISIKLQNLWRDFNNLAIKDTKTVKDYFSRIVEIINQLKSCEVVVPDRKVMEKILRSLPQKFEHVVTVIEEMKDLI</sequence>
<keyword evidence="2" id="KW-1185">Reference proteome</keyword>
<name>A0ACB9RPF9_9MYRT</name>